<keyword evidence="3" id="KW-1185">Reference proteome</keyword>
<organism evidence="2 3">
    <name type="scientific">Portunus trituberculatus</name>
    <name type="common">Swimming crab</name>
    <name type="synonym">Neptunus trituberculatus</name>
    <dbReference type="NCBI Taxonomy" id="210409"/>
    <lineage>
        <taxon>Eukaryota</taxon>
        <taxon>Metazoa</taxon>
        <taxon>Ecdysozoa</taxon>
        <taxon>Arthropoda</taxon>
        <taxon>Crustacea</taxon>
        <taxon>Multicrustacea</taxon>
        <taxon>Malacostraca</taxon>
        <taxon>Eumalacostraca</taxon>
        <taxon>Eucarida</taxon>
        <taxon>Decapoda</taxon>
        <taxon>Pleocyemata</taxon>
        <taxon>Brachyura</taxon>
        <taxon>Eubrachyura</taxon>
        <taxon>Portunoidea</taxon>
        <taxon>Portunidae</taxon>
        <taxon>Portuninae</taxon>
        <taxon>Portunus</taxon>
    </lineage>
</organism>
<sequence length="33" mass="3660">MPLLQTFVTSTNRPTERNAFGIKDGPSGLEPRE</sequence>
<proteinExistence type="predicted"/>
<accession>A0A5B7J659</accession>
<protein>
    <submittedName>
        <fullName evidence="2">Uncharacterized protein</fullName>
    </submittedName>
</protein>
<evidence type="ECO:0000313" key="3">
    <source>
        <dbReference type="Proteomes" id="UP000324222"/>
    </source>
</evidence>
<name>A0A5B7J659_PORTR</name>
<dbReference type="Proteomes" id="UP000324222">
    <property type="component" value="Unassembled WGS sequence"/>
</dbReference>
<dbReference type="AlphaFoldDB" id="A0A5B7J659"/>
<comment type="caution">
    <text evidence="2">The sequence shown here is derived from an EMBL/GenBank/DDBJ whole genome shotgun (WGS) entry which is preliminary data.</text>
</comment>
<reference evidence="2 3" key="1">
    <citation type="submission" date="2019-05" db="EMBL/GenBank/DDBJ databases">
        <title>Another draft genome of Portunus trituberculatus and its Hox gene families provides insights of decapod evolution.</title>
        <authorList>
            <person name="Jeong J.-H."/>
            <person name="Song I."/>
            <person name="Kim S."/>
            <person name="Choi T."/>
            <person name="Kim D."/>
            <person name="Ryu S."/>
            <person name="Kim W."/>
        </authorList>
    </citation>
    <scope>NUCLEOTIDE SEQUENCE [LARGE SCALE GENOMIC DNA]</scope>
    <source>
        <tissue evidence="2">Muscle</tissue>
    </source>
</reference>
<feature type="region of interest" description="Disordered" evidence="1">
    <location>
        <begin position="1"/>
        <end position="33"/>
    </location>
</feature>
<dbReference type="EMBL" id="VSRR010080995">
    <property type="protein sequence ID" value="MPC89436.1"/>
    <property type="molecule type" value="Genomic_DNA"/>
</dbReference>
<evidence type="ECO:0000313" key="2">
    <source>
        <dbReference type="EMBL" id="MPC89436.1"/>
    </source>
</evidence>
<evidence type="ECO:0000256" key="1">
    <source>
        <dbReference type="SAM" id="MobiDB-lite"/>
    </source>
</evidence>
<gene>
    <name evidence="2" type="ORF">E2C01_084382</name>
</gene>
<feature type="compositionally biased region" description="Polar residues" evidence="1">
    <location>
        <begin position="1"/>
        <end position="13"/>
    </location>
</feature>